<dbReference type="PROSITE" id="PS50022">
    <property type="entry name" value="FA58C_3"/>
    <property type="match status" value="2"/>
</dbReference>
<reference evidence="2 3" key="1">
    <citation type="submission" date="2021-03" db="EMBL/GenBank/DDBJ databases">
        <authorList>
            <person name="Kim M.K."/>
        </authorList>
    </citation>
    <scope>NUCLEOTIDE SEQUENCE [LARGE SCALE GENOMIC DNA]</scope>
    <source>
        <strain evidence="2 3">BT507</strain>
    </source>
</reference>
<dbReference type="Pfam" id="PF00754">
    <property type="entry name" value="F5_F8_type_C"/>
    <property type="match status" value="2"/>
</dbReference>
<dbReference type="InterPro" id="IPR000421">
    <property type="entry name" value="FA58C"/>
</dbReference>
<dbReference type="NCBIfam" id="TIGR04183">
    <property type="entry name" value="Por_Secre_tail"/>
    <property type="match status" value="1"/>
</dbReference>
<protein>
    <submittedName>
        <fullName evidence="2">Discoidin domain-containing protein</fullName>
    </submittedName>
</protein>
<dbReference type="PANTHER" id="PTHR45713">
    <property type="entry name" value="FTP DOMAIN-CONTAINING PROTEIN"/>
    <property type="match status" value="1"/>
</dbReference>
<dbReference type="InterPro" id="IPR013783">
    <property type="entry name" value="Ig-like_fold"/>
</dbReference>
<dbReference type="InterPro" id="IPR008979">
    <property type="entry name" value="Galactose-bd-like_sf"/>
</dbReference>
<dbReference type="SUPFAM" id="SSF49785">
    <property type="entry name" value="Galactose-binding domain-like"/>
    <property type="match status" value="2"/>
</dbReference>
<dbReference type="InterPro" id="IPR051941">
    <property type="entry name" value="BG_Antigen-Binding_Lectin"/>
</dbReference>
<dbReference type="Pfam" id="PF18962">
    <property type="entry name" value="Por_Secre_tail"/>
    <property type="match status" value="1"/>
</dbReference>
<proteinExistence type="predicted"/>
<dbReference type="Gene3D" id="2.60.120.260">
    <property type="entry name" value="Galactose-binding domain-like"/>
    <property type="match status" value="2"/>
</dbReference>
<gene>
    <name evidence="2" type="ORF">J4D97_14735</name>
</gene>
<dbReference type="PANTHER" id="PTHR45713:SF6">
    <property type="entry name" value="F5_8 TYPE C DOMAIN-CONTAINING PROTEIN"/>
    <property type="match status" value="1"/>
</dbReference>
<comment type="caution">
    <text evidence="2">The sequence shown here is derived from an EMBL/GenBank/DDBJ whole genome shotgun (WGS) entry which is preliminary data.</text>
</comment>
<evidence type="ECO:0000313" key="3">
    <source>
        <dbReference type="Proteomes" id="UP000670527"/>
    </source>
</evidence>
<dbReference type="InterPro" id="IPR026444">
    <property type="entry name" value="Secre_tail"/>
</dbReference>
<dbReference type="RefSeq" id="WP_208308206.1">
    <property type="nucleotide sequence ID" value="NZ_JAGETX010000008.1"/>
</dbReference>
<keyword evidence="3" id="KW-1185">Reference proteome</keyword>
<evidence type="ECO:0000313" key="2">
    <source>
        <dbReference type="EMBL" id="MBO3271912.1"/>
    </source>
</evidence>
<organism evidence="2 3">
    <name type="scientific">Hymenobacter defluvii</name>
    <dbReference type="NCBI Taxonomy" id="2054411"/>
    <lineage>
        <taxon>Bacteria</taxon>
        <taxon>Pseudomonadati</taxon>
        <taxon>Bacteroidota</taxon>
        <taxon>Cytophagia</taxon>
        <taxon>Cytophagales</taxon>
        <taxon>Hymenobacteraceae</taxon>
        <taxon>Hymenobacter</taxon>
    </lineage>
</organism>
<evidence type="ECO:0000259" key="1">
    <source>
        <dbReference type="PROSITE" id="PS50022"/>
    </source>
</evidence>
<dbReference type="Proteomes" id="UP000670527">
    <property type="component" value="Unassembled WGS sequence"/>
</dbReference>
<name>A0ABS3TE28_9BACT</name>
<dbReference type="EMBL" id="JAGETX010000008">
    <property type="protein sequence ID" value="MBO3271912.1"/>
    <property type="molecule type" value="Genomic_DNA"/>
</dbReference>
<feature type="domain" description="F5/8 type C" evidence="1">
    <location>
        <begin position="1"/>
        <end position="122"/>
    </location>
</feature>
<sequence length="445" mass="49095">MASSFENEASYPASAATDGKLNTRWSSQFKHDPEWIYVDLGSIVSFDRVKLNWEGAYAKDYLLQISNNGTNWTTIRTITGNTELVNDFSALHAMARYVRVYGTARSQELYGYSLFEIGVYNVSNLAFGKPGTASSTLGNNTTANAFDEKDNTRWESTHGIDPGWLYVDLGQVYTINEIKLIWETAAGKDFLVQVSNDATTWTTVRKVTGNTSLLNDYAGLSVQGRYVRMYGTARTTQYGYSLYEFAVYGSGNGAALVPLPVTLTSFTAAASHNGVQLRWTTATEKDNQGFEVQRSVDGAAFERVAYQRGAGTSTSTRSYHYLDANAPTGLVYYRLLQTDTDGTTTYSPVIATQVTRQEAVVAVTYSVYPNPATEEAHLAWTTTAPTPVVLHVYDAQGKAVAQRTLTEEYGQNSLVLDLRSYPTGIYFLALRNATGVVYQTRVVKQ</sequence>
<dbReference type="Gene3D" id="2.60.40.10">
    <property type="entry name" value="Immunoglobulins"/>
    <property type="match status" value="1"/>
</dbReference>
<accession>A0ABS3TE28</accession>
<feature type="domain" description="F5/8 type C" evidence="1">
    <location>
        <begin position="147"/>
        <end position="250"/>
    </location>
</feature>